<comment type="caution">
    <text evidence="1">The sequence shown here is derived from an EMBL/GenBank/DDBJ whole genome shotgun (WGS) entry which is preliminary data.</text>
</comment>
<proteinExistence type="predicted"/>
<accession>A0ACB7S5I5</accession>
<sequence length="209" mass="22326">MAPSLYVYVFASTHWNEVVLARHGLSARYAQSRCGPTLHSADEGSDHTAMASAALAALSPLPPILVIPGTPAIPWPCWIHLFRNFLLASGATDLPMPHHRALLLHCLGPEGQRIFDALPPQPTAPHLPTTADVDYGRYLNRCRTVAGSPSKMPPREVFLTSTRRGPQDAGTTHITLGNYGMLMFVLASAPGADESCHGACSELARGGDA</sequence>
<organism evidence="1 2">
    <name type="scientific">Hyalomma asiaticum</name>
    <name type="common">Tick</name>
    <dbReference type="NCBI Taxonomy" id="266040"/>
    <lineage>
        <taxon>Eukaryota</taxon>
        <taxon>Metazoa</taxon>
        <taxon>Ecdysozoa</taxon>
        <taxon>Arthropoda</taxon>
        <taxon>Chelicerata</taxon>
        <taxon>Arachnida</taxon>
        <taxon>Acari</taxon>
        <taxon>Parasitiformes</taxon>
        <taxon>Ixodida</taxon>
        <taxon>Ixodoidea</taxon>
        <taxon>Ixodidae</taxon>
        <taxon>Hyalomminae</taxon>
        <taxon>Hyalomma</taxon>
    </lineage>
</organism>
<dbReference type="EMBL" id="CM023485">
    <property type="protein sequence ID" value="KAH6930437.1"/>
    <property type="molecule type" value="Genomic_DNA"/>
</dbReference>
<name>A0ACB7S5I5_HYAAI</name>
<dbReference type="Proteomes" id="UP000821845">
    <property type="component" value="Chromosome 5"/>
</dbReference>
<evidence type="ECO:0000313" key="1">
    <source>
        <dbReference type="EMBL" id="KAH6930437.1"/>
    </source>
</evidence>
<keyword evidence="2" id="KW-1185">Reference proteome</keyword>
<gene>
    <name evidence="1" type="ORF">HPB50_013561</name>
</gene>
<evidence type="ECO:0000313" key="2">
    <source>
        <dbReference type="Proteomes" id="UP000821845"/>
    </source>
</evidence>
<reference evidence="1" key="1">
    <citation type="submission" date="2020-05" db="EMBL/GenBank/DDBJ databases">
        <title>Large-scale comparative analyses of tick genomes elucidate their genetic diversity and vector capacities.</title>
        <authorList>
            <person name="Jia N."/>
            <person name="Wang J."/>
            <person name="Shi W."/>
            <person name="Du L."/>
            <person name="Sun Y."/>
            <person name="Zhan W."/>
            <person name="Jiang J."/>
            <person name="Wang Q."/>
            <person name="Zhang B."/>
            <person name="Ji P."/>
            <person name="Sakyi L.B."/>
            <person name="Cui X."/>
            <person name="Yuan T."/>
            <person name="Jiang B."/>
            <person name="Yang W."/>
            <person name="Lam T.T.-Y."/>
            <person name="Chang Q."/>
            <person name="Ding S."/>
            <person name="Wang X."/>
            <person name="Zhu J."/>
            <person name="Ruan X."/>
            <person name="Zhao L."/>
            <person name="Wei J."/>
            <person name="Que T."/>
            <person name="Du C."/>
            <person name="Cheng J."/>
            <person name="Dai P."/>
            <person name="Han X."/>
            <person name="Huang E."/>
            <person name="Gao Y."/>
            <person name="Liu J."/>
            <person name="Shao H."/>
            <person name="Ye R."/>
            <person name="Li L."/>
            <person name="Wei W."/>
            <person name="Wang X."/>
            <person name="Wang C."/>
            <person name="Yang T."/>
            <person name="Huo Q."/>
            <person name="Li W."/>
            <person name="Guo W."/>
            <person name="Chen H."/>
            <person name="Zhou L."/>
            <person name="Ni X."/>
            <person name="Tian J."/>
            <person name="Zhou Y."/>
            <person name="Sheng Y."/>
            <person name="Liu T."/>
            <person name="Pan Y."/>
            <person name="Xia L."/>
            <person name="Li J."/>
            <person name="Zhao F."/>
            <person name="Cao W."/>
        </authorList>
    </citation>
    <scope>NUCLEOTIDE SEQUENCE</scope>
    <source>
        <strain evidence="1">Hyas-2018</strain>
    </source>
</reference>
<protein>
    <submittedName>
        <fullName evidence="1">Uncharacterized protein</fullName>
    </submittedName>
</protein>